<dbReference type="InterPro" id="IPR002347">
    <property type="entry name" value="SDR_fam"/>
</dbReference>
<dbReference type="PRINTS" id="PR00081">
    <property type="entry name" value="GDHRDH"/>
</dbReference>
<dbReference type="SUPFAM" id="SSF51735">
    <property type="entry name" value="NAD(P)-binding Rossmann-fold domains"/>
    <property type="match status" value="1"/>
</dbReference>
<reference evidence="4" key="1">
    <citation type="submission" date="2017-01" db="EMBL/GenBank/DDBJ databases">
        <authorList>
            <person name="Varghese N."/>
            <person name="Submissions S."/>
        </authorList>
    </citation>
    <scope>NUCLEOTIDE SEQUENCE [LARGE SCALE GENOMIC DNA]</scope>
    <source>
        <strain evidence="4">DSM 21768</strain>
    </source>
</reference>
<proteinExistence type="inferred from homology"/>
<evidence type="ECO:0000313" key="3">
    <source>
        <dbReference type="EMBL" id="SIS02306.1"/>
    </source>
</evidence>
<comment type="similarity">
    <text evidence="1">Belongs to the short-chain dehydrogenases/reductases (SDR) family.</text>
</comment>
<evidence type="ECO:0000259" key="2">
    <source>
        <dbReference type="SMART" id="SM00822"/>
    </source>
</evidence>
<dbReference type="PANTHER" id="PTHR42760:SF78">
    <property type="entry name" value="3-OXOACYL-[ACYL-CARRIER-PROTEIN] REDUCTASE [NADH]"/>
    <property type="match status" value="1"/>
</dbReference>
<sequence length="466" mass="49647">MSDRYGELVQSPLGRKVAKNLGLPMPIKLDRYELGQPVVRGELALGLSVGDDNSVSDALADILQVHQAKIACSEPERFALPSSSIKTRLEDENARFKVVIFDASNIKSSEQLQQLYQFFQPLARRIKSSGRVIVIGRPECCTGTDIGFALAQRALLGFVKSIAKEFKQGITAQVLYVKKGAESELAVALEFFMSAKSAYVSAQAVTIVDAYQSATPSELTAFALNKSLLDKKILVTGASRGIGEAIAQVLAREGAKVYCLDVPANLAQLQKVAGRIGGYALPLDITADDAAEQIVRACGVLDGVVHNAGITRDKTLAKMSQEQWDLVMQINLAAIVRINDYLLENNGLSDTARIVCVSSISGIAGNLGQTNYATSKAGVIGLTQATAKLFAGTARTINAVAPGFIETKMTSQIPFAIREAGRRMNSMSQGGEPVDVAETIAWLLSPRSGGINGNIIRVCGQSLLGA</sequence>
<protein>
    <submittedName>
        <fullName evidence="3">3-oxoacyl-[acyl-carrier protein] reductase</fullName>
    </submittedName>
</protein>
<dbReference type="EMBL" id="FTNU01000015">
    <property type="protein sequence ID" value="SIS02306.1"/>
    <property type="molecule type" value="Genomic_DNA"/>
</dbReference>
<dbReference type="Gene3D" id="3.40.50.720">
    <property type="entry name" value="NAD(P)-binding Rossmann-like Domain"/>
    <property type="match status" value="2"/>
</dbReference>
<dbReference type="Pfam" id="PF13561">
    <property type="entry name" value="adh_short_C2"/>
    <property type="match status" value="1"/>
</dbReference>
<name>A0A1N7FPZ4_9GAMM</name>
<gene>
    <name evidence="3" type="ORF">SAMN02745664_11551</name>
</gene>
<dbReference type="FunFam" id="3.40.50.720:FF:000338">
    <property type="entry name" value="3-oxoacyl-ACP reductase FabG"/>
    <property type="match status" value="1"/>
</dbReference>
<dbReference type="SMART" id="SM00822">
    <property type="entry name" value="PKS_KR"/>
    <property type="match status" value="1"/>
</dbReference>
<feature type="domain" description="Ketoreductase" evidence="2">
    <location>
        <begin position="231"/>
        <end position="403"/>
    </location>
</feature>
<accession>A0A1N7FPZ4</accession>
<dbReference type="PROSITE" id="PS00061">
    <property type="entry name" value="ADH_SHORT"/>
    <property type="match status" value="1"/>
</dbReference>
<dbReference type="AlphaFoldDB" id="A0A1N7FPZ4"/>
<dbReference type="NCBIfam" id="NF006110">
    <property type="entry name" value="PRK08261.1"/>
    <property type="match status" value="1"/>
</dbReference>
<dbReference type="InterPro" id="IPR036291">
    <property type="entry name" value="NAD(P)-bd_dom_sf"/>
</dbReference>
<dbReference type="PRINTS" id="PR00080">
    <property type="entry name" value="SDRFAMILY"/>
</dbReference>
<dbReference type="InterPro" id="IPR057326">
    <property type="entry name" value="KR_dom"/>
</dbReference>
<dbReference type="InterPro" id="IPR020904">
    <property type="entry name" value="Sc_DH/Rdtase_CS"/>
</dbReference>
<dbReference type="PANTHER" id="PTHR42760">
    <property type="entry name" value="SHORT-CHAIN DEHYDROGENASES/REDUCTASES FAMILY MEMBER"/>
    <property type="match status" value="1"/>
</dbReference>
<dbReference type="RefSeq" id="WP_076555828.1">
    <property type="nucleotide sequence ID" value="NZ_FTNU01000015.1"/>
</dbReference>
<keyword evidence="4" id="KW-1185">Reference proteome</keyword>
<organism evidence="3 4">
    <name type="scientific">Moraxella cuniculi DSM 21768</name>
    <dbReference type="NCBI Taxonomy" id="1122245"/>
    <lineage>
        <taxon>Bacteria</taxon>
        <taxon>Pseudomonadati</taxon>
        <taxon>Pseudomonadota</taxon>
        <taxon>Gammaproteobacteria</taxon>
        <taxon>Moraxellales</taxon>
        <taxon>Moraxellaceae</taxon>
        <taxon>Moraxella</taxon>
    </lineage>
</organism>
<evidence type="ECO:0000256" key="1">
    <source>
        <dbReference type="ARBA" id="ARBA00006484"/>
    </source>
</evidence>
<dbReference type="Proteomes" id="UP000187495">
    <property type="component" value="Unassembled WGS sequence"/>
</dbReference>
<dbReference type="GO" id="GO:0016616">
    <property type="term" value="F:oxidoreductase activity, acting on the CH-OH group of donors, NAD or NADP as acceptor"/>
    <property type="evidence" value="ECO:0007669"/>
    <property type="project" value="UniProtKB-ARBA"/>
</dbReference>
<evidence type="ECO:0000313" key="4">
    <source>
        <dbReference type="Proteomes" id="UP000187495"/>
    </source>
</evidence>
<dbReference type="STRING" id="34061.B0189_03890"/>